<reference evidence="9 10" key="1">
    <citation type="submission" date="2021-10" db="EMBL/GenBank/DDBJ databases">
        <title>The diversity and Nitrogen Metabolism of Culturable Nitrate-Utilizing Bacteria Within the Oxygen Minimum Zone of the Changjiang (Yangtze River)Estuary.</title>
        <authorList>
            <person name="Zhang D."/>
            <person name="Zheng J."/>
            <person name="Liu S."/>
            <person name="He W."/>
        </authorList>
    </citation>
    <scope>NUCLEOTIDE SEQUENCE [LARGE SCALE GENOMIC DNA]</scope>
    <source>
        <strain evidence="9 10">FXH275-2</strain>
    </source>
</reference>
<dbReference type="InterPro" id="IPR036909">
    <property type="entry name" value="Cyt_c-like_dom_sf"/>
</dbReference>
<evidence type="ECO:0000256" key="3">
    <source>
        <dbReference type="ARBA" id="ARBA00022723"/>
    </source>
</evidence>
<sequence>MTIRITWLRAIVTLIGVGTLAMLFAWSGAVQISASSGHWRITDWFLHWVMRNSVRTYSAFQAPDDPLADTGLVSAAGHFRQACQVCHGAPGVRASPVMQGATPPAPDLAQTAGEWRDRELFWIIRHGVKFTGMPAWPVSDRPDEVKHMAAFVRRLPGMTPRQYRALTQAAGERPLSGVAPGTLAGCTGCHGADGKGRGQPDIPILGGQDPAYLLASLRRYASGERSSAVMQTAVSSLSDAEMQRLANHFSALPGLKPTILLSDLPMLKDQAGIPVPACVNCHAPGKAGPILAGQRSSYVAARLKGWQQEKAVVDARQSPETMAMIARRIPPSDVDSLAAAIGESRNKAAGGPHNDTSR</sequence>
<keyword evidence="7" id="KW-0812">Transmembrane</keyword>
<dbReference type="PANTHER" id="PTHR33751:SF9">
    <property type="entry name" value="CYTOCHROME C4"/>
    <property type="match status" value="1"/>
</dbReference>
<keyword evidence="3 6" id="KW-0479">Metal-binding</keyword>
<keyword evidence="7" id="KW-1133">Transmembrane helix</keyword>
<dbReference type="RefSeq" id="WP_228227642.1">
    <property type="nucleotide sequence ID" value="NZ_JAJGNP010000013.1"/>
</dbReference>
<dbReference type="Gene3D" id="1.10.760.10">
    <property type="entry name" value="Cytochrome c-like domain"/>
    <property type="match status" value="3"/>
</dbReference>
<evidence type="ECO:0000259" key="8">
    <source>
        <dbReference type="PROSITE" id="PS51007"/>
    </source>
</evidence>
<dbReference type="Proteomes" id="UP001198830">
    <property type="component" value="Unassembled WGS sequence"/>
</dbReference>
<dbReference type="SUPFAM" id="SSF46626">
    <property type="entry name" value="Cytochrome c"/>
    <property type="match status" value="3"/>
</dbReference>
<evidence type="ECO:0000256" key="2">
    <source>
        <dbReference type="ARBA" id="ARBA00022617"/>
    </source>
</evidence>
<keyword evidence="10" id="KW-1185">Reference proteome</keyword>
<dbReference type="InterPro" id="IPR050597">
    <property type="entry name" value="Cytochrome_c_Oxidase_Subunit"/>
</dbReference>
<accession>A0ABS8H780</accession>
<evidence type="ECO:0000256" key="7">
    <source>
        <dbReference type="SAM" id="Phobius"/>
    </source>
</evidence>
<feature type="domain" description="Cytochrome c" evidence="8">
    <location>
        <begin position="166"/>
        <end position="253"/>
    </location>
</feature>
<keyword evidence="5 6" id="KW-0408">Iron</keyword>
<evidence type="ECO:0000256" key="4">
    <source>
        <dbReference type="ARBA" id="ARBA00022982"/>
    </source>
</evidence>
<feature type="domain" description="Cytochrome c" evidence="8">
    <location>
        <begin position="70"/>
        <end position="156"/>
    </location>
</feature>
<dbReference type="InterPro" id="IPR009056">
    <property type="entry name" value="Cyt_c-like_dom"/>
</dbReference>
<evidence type="ECO:0000256" key="6">
    <source>
        <dbReference type="PROSITE-ProRule" id="PRU00433"/>
    </source>
</evidence>
<name>A0ABS8H780_9SPHN</name>
<evidence type="ECO:0000256" key="1">
    <source>
        <dbReference type="ARBA" id="ARBA00022448"/>
    </source>
</evidence>
<keyword evidence="4" id="KW-0249">Electron transport</keyword>
<dbReference type="PROSITE" id="PS51007">
    <property type="entry name" value="CYTC"/>
    <property type="match status" value="3"/>
</dbReference>
<keyword evidence="2 6" id="KW-0349">Heme</keyword>
<comment type="caution">
    <text evidence="9">The sequence shown here is derived from an EMBL/GenBank/DDBJ whole genome shotgun (WGS) entry which is preliminary data.</text>
</comment>
<evidence type="ECO:0000256" key="5">
    <source>
        <dbReference type="ARBA" id="ARBA00023004"/>
    </source>
</evidence>
<evidence type="ECO:0000313" key="10">
    <source>
        <dbReference type="Proteomes" id="UP001198830"/>
    </source>
</evidence>
<gene>
    <name evidence="9" type="ORF">LL253_14575</name>
</gene>
<dbReference type="Pfam" id="PF00034">
    <property type="entry name" value="Cytochrom_C"/>
    <property type="match status" value="1"/>
</dbReference>
<feature type="domain" description="Cytochrome c" evidence="8">
    <location>
        <begin position="262"/>
        <end position="345"/>
    </location>
</feature>
<organism evidence="9 10">
    <name type="scientific">Sphingobium soli</name>
    <dbReference type="NCBI Taxonomy" id="1591116"/>
    <lineage>
        <taxon>Bacteria</taxon>
        <taxon>Pseudomonadati</taxon>
        <taxon>Pseudomonadota</taxon>
        <taxon>Alphaproteobacteria</taxon>
        <taxon>Sphingomonadales</taxon>
        <taxon>Sphingomonadaceae</taxon>
        <taxon>Sphingobium</taxon>
    </lineage>
</organism>
<dbReference type="Pfam" id="PF13442">
    <property type="entry name" value="Cytochrome_CBB3"/>
    <property type="match status" value="1"/>
</dbReference>
<dbReference type="EMBL" id="JAJGNP010000013">
    <property type="protein sequence ID" value="MCC4233903.1"/>
    <property type="molecule type" value="Genomic_DNA"/>
</dbReference>
<proteinExistence type="predicted"/>
<keyword evidence="7" id="KW-0472">Membrane</keyword>
<dbReference type="PANTHER" id="PTHR33751">
    <property type="entry name" value="CBB3-TYPE CYTOCHROME C OXIDASE SUBUNIT FIXP"/>
    <property type="match status" value="1"/>
</dbReference>
<keyword evidence="1" id="KW-0813">Transport</keyword>
<evidence type="ECO:0000313" key="9">
    <source>
        <dbReference type="EMBL" id="MCC4233903.1"/>
    </source>
</evidence>
<feature type="transmembrane region" description="Helical" evidence="7">
    <location>
        <begin position="7"/>
        <end position="26"/>
    </location>
</feature>
<protein>
    <submittedName>
        <fullName evidence="9">C-type cytochrome</fullName>
    </submittedName>
</protein>